<feature type="transmembrane region" description="Helical" evidence="1">
    <location>
        <begin position="37"/>
        <end position="58"/>
    </location>
</feature>
<keyword evidence="1" id="KW-1133">Transmembrane helix</keyword>
<evidence type="ECO:0000313" key="3">
    <source>
        <dbReference type="Proteomes" id="UP000186156"/>
    </source>
</evidence>
<organism evidence="2 3">
    <name type="scientific">Alicyclobacillus vulcanalis</name>
    <dbReference type="NCBI Taxonomy" id="252246"/>
    <lineage>
        <taxon>Bacteria</taxon>
        <taxon>Bacillati</taxon>
        <taxon>Bacillota</taxon>
        <taxon>Bacilli</taxon>
        <taxon>Bacillales</taxon>
        <taxon>Alicyclobacillaceae</taxon>
        <taxon>Alicyclobacillus</taxon>
    </lineage>
</organism>
<dbReference type="STRING" id="252246.SAMN05421799_1053"/>
<keyword evidence="3" id="KW-1185">Reference proteome</keyword>
<dbReference type="EMBL" id="FTOO01000005">
    <property type="protein sequence ID" value="SIS83038.1"/>
    <property type="molecule type" value="Genomic_DNA"/>
</dbReference>
<sequence>MTEPWWPEAPEAAAARFAWITLGVSILGFILCWIPFLGIFFGHVFGVVSLVLAIIALLRPLTPPVARLAAVLSLLVALITIALKAIPVVNLL</sequence>
<accession>A0A1N7MAD3</accession>
<evidence type="ECO:0000313" key="2">
    <source>
        <dbReference type="EMBL" id="SIS83038.1"/>
    </source>
</evidence>
<dbReference type="RefSeq" id="WP_076346475.1">
    <property type="nucleotide sequence ID" value="NZ_FTOO01000005.1"/>
</dbReference>
<name>A0A1N7MAD3_9BACL</name>
<proteinExistence type="predicted"/>
<evidence type="ECO:0000256" key="1">
    <source>
        <dbReference type="SAM" id="Phobius"/>
    </source>
</evidence>
<keyword evidence="1" id="KW-0812">Transmembrane</keyword>
<gene>
    <name evidence="2" type="ORF">SAMN05421799_1053</name>
</gene>
<protein>
    <submittedName>
        <fullName evidence="2">Uncharacterized protein</fullName>
    </submittedName>
</protein>
<feature type="transmembrane region" description="Helical" evidence="1">
    <location>
        <begin position="65"/>
        <end position="86"/>
    </location>
</feature>
<reference evidence="3" key="1">
    <citation type="submission" date="2017-01" db="EMBL/GenBank/DDBJ databases">
        <authorList>
            <person name="Varghese N."/>
            <person name="Submissions S."/>
        </authorList>
    </citation>
    <scope>NUCLEOTIDE SEQUENCE [LARGE SCALE GENOMIC DNA]</scope>
    <source>
        <strain evidence="3">DSM 16176</strain>
    </source>
</reference>
<dbReference type="AlphaFoldDB" id="A0A1N7MAD3"/>
<feature type="transmembrane region" description="Helical" evidence="1">
    <location>
        <begin position="12"/>
        <end position="31"/>
    </location>
</feature>
<keyword evidence="1" id="KW-0472">Membrane</keyword>
<dbReference type="Proteomes" id="UP000186156">
    <property type="component" value="Unassembled WGS sequence"/>
</dbReference>